<feature type="region of interest" description="Disordered" evidence="1">
    <location>
        <begin position="693"/>
        <end position="724"/>
    </location>
</feature>
<dbReference type="Proteomes" id="UP000515180">
    <property type="component" value="Unplaced"/>
</dbReference>
<feature type="compositionally biased region" description="Polar residues" evidence="1">
    <location>
        <begin position="708"/>
        <end position="724"/>
    </location>
</feature>
<accession>A0A6P8LJG6</accession>
<sequence length="773" mass="83885">MLGSGHGSSYSLPAASLSSLGSSSGHGLSIQSIAPSSSYHSVSGGLVIDSSSLGKGSSSYSLPVSSSHGSSSSYSLPTSSGSHGISSLSSSSGGSASYSLPISSGSSSGHISLSSGSSDSSSYSLPVSSGSYASGSSHSNYIPSSSDVSYSSGGSSSYSSPSSSYSGSGSSYSGSASSYSSPSVSYSSPSVSYSSPSSSYSSPSTSYGTPVESHGSYSNLSPRYIAYTSSKGYDGLNSGSNKYDTISYSSPSGNVKQHPHRRKCRNASVQYSLGTNLRRLIDMDLLLLFLLSSTITSTYVQGYEKNNDPNDEPFLPIYPVYPYSPKLIKRGIEKDTVTQPSPELYAPKVDAKDSYSVSFSANPRDPYNSNYNPYNKIPSSSTYAYYGSVPYSYPTSPYNTYNSYSSPYTIPSSSYSTMPYSSAYPNYYYQSPYYYADYYNRPLFPPPPLPPPAIDYSGAKYSNMESNGRNKDKKLGGDNNYKINDVQFVDGANYISANSKDLDSQSSTQKTSSFQNQLEQTNSILIKNIPIPLPKTTYRVISVAGQPVGPDYPLPASYVNAQQMEELMNHHDLVKLLAQNLQHVPEYPARESTKNSVIIANDDQDVNQNERSKNTRYVPVSNIIAKTGLTYVVNPTVLRKLNVGEATAQIAQTAKSQLKNIKYSSLAPDVYTGIEKPEEDQTQSNEYDKYENYENSSSQDIQDDYASDKQQQSYDINPVQSYQNQNYVTRQTPRGYNYQYTSYNPSQTTSQRQSQQYQNNLDNTNFGAKTKKT</sequence>
<dbReference type="RefSeq" id="XP_033175194.1">
    <property type="nucleotide sequence ID" value="XM_033319303.1"/>
</dbReference>
<feature type="compositionally biased region" description="Polar residues" evidence="1">
    <location>
        <begin position="736"/>
        <end position="745"/>
    </location>
</feature>
<protein>
    <submittedName>
        <fullName evidence="3">Uncharacterized protein LOC105680380</fullName>
    </submittedName>
</protein>
<feature type="compositionally biased region" description="Low complexity" evidence="1">
    <location>
        <begin position="746"/>
        <end position="758"/>
    </location>
</feature>
<proteinExistence type="predicted"/>
<evidence type="ECO:0000313" key="3">
    <source>
        <dbReference type="RefSeq" id="XP_033175194.1"/>
    </source>
</evidence>
<dbReference type="OrthoDB" id="7701268at2759"/>
<feature type="region of interest" description="Disordered" evidence="1">
    <location>
        <begin position="736"/>
        <end position="773"/>
    </location>
</feature>
<evidence type="ECO:0000313" key="2">
    <source>
        <dbReference type="Proteomes" id="UP000515180"/>
    </source>
</evidence>
<feature type="compositionally biased region" description="Low complexity" evidence="1">
    <location>
        <begin position="193"/>
        <end position="208"/>
    </location>
</feature>
<feature type="region of interest" description="Disordered" evidence="1">
    <location>
        <begin position="193"/>
        <end position="216"/>
    </location>
</feature>
<name>A0A6P8LJG6_BOMIM</name>
<dbReference type="AlphaFoldDB" id="A0A6P8LJG6"/>
<reference evidence="3" key="1">
    <citation type="submission" date="2025-08" db="UniProtKB">
        <authorList>
            <consortium name="RefSeq"/>
        </authorList>
    </citation>
    <scope>IDENTIFICATION</scope>
</reference>
<dbReference type="GeneID" id="105680380"/>
<feature type="region of interest" description="Disordered" evidence="1">
    <location>
        <begin position="54"/>
        <end position="173"/>
    </location>
</feature>
<organism evidence="2 3">
    <name type="scientific">Bombus impatiens</name>
    <name type="common">Bumblebee</name>
    <dbReference type="NCBI Taxonomy" id="132113"/>
    <lineage>
        <taxon>Eukaryota</taxon>
        <taxon>Metazoa</taxon>
        <taxon>Ecdysozoa</taxon>
        <taxon>Arthropoda</taxon>
        <taxon>Hexapoda</taxon>
        <taxon>Insecta</taxon>
        <taxon>Pterygota</taxon>
        <taxon>Neoptera</taxon>
        <taxon>Endopterygota</taxon>
        <taxon>Hymenoptera</taxon>
        <taxon>Apocrita</taxon>
        <taxon>Aculeata</taxon>
        <taxon>Apoidea</taxon>
        <taxon>Anthophila</taxon>
        <taxon>Apidae</taxon>
        <taxon>Bombus</taxon>
        <taxon>Pyrobombus</taxon>
    </lineage>
</organism>
<evidence type="ECO:0000256" key="1">
    <source>
        <dbReference type="SAM" id="MobiDB-lite"/>
    </source>
</evidence>
<gene>
    <name evidence="3" type="primary">LOC105680380</name>
</gene>
<keyword evidence="2" id="KW-1185">Reference proteome</keyword>